<keyword evidence="1" id="KW-0805">Transcription regulation</keyword>
<dbReference type="InterPro" id="IPR036388">
    <property type="entry name" value="WH-like_DNA-bd_sf"/>
</dbReference>
<protein>
    <submittedName>
        <fullName evidence="7">Transcriptional regulator KdgR</fullName>
    </submittedName>
</protein>
<dbReference type="InterPro" id="IPR036390">
    <property type="entry name" value="WH_DNA-bd_sf"/>
</dbReference>
<keyword evidence="3" id="KW-0804">Transcription</keyword>
<keyword evidence="2" id="KW-0238">DNA-binding</keyword>
<keyword evidence="7" id="KW-0614">Plasmid</keyword>
<feature type="region of interest" description="Disordered" evidence="4">
    <location>
        <begin position="1"/>
        <end position="25"/>
    </location>
</feature>
<accession>A0A2I7KG61</accession>
<dbReference type="InterPro" id="IPR029016">
    <property type="entry name" value="GAF-like_dom_sf"/>
</dbReference>
<dbReference type="AlphaFoldDB" id="A0A2I7KG61"/>
<dbReference type="InterPro" id="IPR005471">
    <property type="entry name" value="Tscrpt_reg_IclR_N"/>
</dbReference>
<dbReference type="PANTHER" id="PTHR30136">
    <property type="entry name" value="HELIX-TURN-HELIX TRANSCRIPTIONAL REGULATOR, ICLR FAMILY"/>
    <property type="match status" value="1"/>
</dbReference>
<geneLocation type="plasmid" evidence="8">
    <name>pp88_c</name>
</geneLocation>
<dbReference type="Proteomes" id="UP000236447">
    <property type="component" value="Plasmid pP88_c"/>
</dbReference>
<reference evidence="7 8" key="2">
    <citation type="journal article" date="2017" name="Genome Biol. Evol.">
        <title>Trajectories and Drivers of Genome Evolution in Surface-Associated Marine Phaeobacter.</title>
        <authorList>
            <person name="Freese H.M."/>
            <person name="Sikorski J."/>
            <person name="Bunk B."/>
            <person name="Scheuner C."/>
            <person name="Meier-Kolthoff J.P."/>
            <person name="Sproer C."/>
            <person name="Gram L."/>
            <person name="Overmann J."/>
        </authorList>
    </citation>
    <scope>NUCLEOTIDE SEQUENCE [LARGE SCALE GENOMIC DNA]</scope>
    <source>
        <strain evidence="7 8">P88</strain>
        <plasmid evidence="7">pP88_c</plasmid>
    </source>
</reference>
<dbReference type="InterPro" id="IPR050707">
    <property type="entry name" value="HTH_MetabolicPath_Reg"/>
</dbReference>
<proteinExistence type="predicted"/>
<dbReference type="PROSITE" id="PS51077">
    <property type="entry name" value="HTH_ICLR"/>
    <property type="match status" value="1"/>
</dbReference>
<feature type="domain" description="HTH iclR-type" evidence="5">
    <location>
        <begin position="28"/>
        <end position="88"/>
    </location>
</feature>
<dbReference type="Pfam" id="PF01614">
    <property type="entry name" value="IclR_C"/>
    <property type="match status" value="1"/>
</dbReference>
<dbReference type="RefSeq" id="WP_102884609.1">
    <property type="nucleotide sequence ID" value="NZ_CP010728.1"/>
</dbReference>
<dbReference type="SUPFAM" id="SSF46785">
    <property type="entry name" value="Winged helix' DNA-binding domain"/>
    <property type="match status" value="1"/>
</dbReference>
<gene>
    <name evidence="7" type="primary">kdgR</name>
    <name evidence="7" type="ORF">PhaeoP88_04242</name>
</gene>
<reference evidence="7 8" key="1">
    <citation type="journal article" date="2017" name="Front. Microbiol.">
        <title>Phaeobacter piscinae sp. nov., a species of the Roseobacter group and potential aquaculture probiont.</title>
        <authorList>
            <person name="Sonnenschein E.C."/>
            <person name="Phippen C.B.W."/>
            <person name="Nielsen K.F."/>
            <person name="Mateiu R.V."/>
            <person name="Melchiorsen J."/>
            <person name="Gram L."/>
            <person name="Overmann J."/>
            <person name="Freese H.M."/>
        </authorList>
    </citation>
    <scope>NUCLEOTIDE SEQUENCE [LARGE SCALE GENOMIC DNA]</scope>
    <source>
        <strain evidence="7 8">P88</strain>
        <plasmid evidence="7">pP88_c</plasmid>
    </source>
</reference>
<dbReference type="SUPFAM" id="SSF55781">
    <property type="entry name" value="GAF domain-like"/>
    <property type="match status" value="1"/>
</dbReference>
<evidence type="ECO:0000256" key="1">
    <source>
        <dbReference type="ARBA" id="ARBA00023015"/>
    </source>
</evidence>
<dbReference type="Gene3D" id="3.30.450.40">
    <property type="match status" value="1"/>
</dbReference>
<dbReference type="Pfam" id="PF09339">
    <property type="entry name" value="HTH_IclR"/>
    <property type="match status" value="1"/>
</dbReference>
<dbReference type="PANTHER" id="PTHR30136:SF7">
    <property type="entry name" value="HTH-TYPE TRANSCRIPTIONAL REGULATOR KDGR-RELATED"/>
    <property type="match status" value="1"/>
</dbReference>
<dbReference type="GO" id="GO:0003677">
    <property type="term" value="F:DNA binding"/>
    <property type="evidence" value="ECO:0007669"/>
    <property type="project" value="UniProtKB-KW"/>
</dbReference>
<feature type="domain" description="IclR-ED" evidence="6">
    <location>
        <begin position="89"/>
        <end position="269"/>
    </location>
</feature>
<evidence type="ECO:0000259" key="6">
    <source>
        <dbReference type="PROSITE" id="PS51078"/>
    </source>
</evidence>
<name>A0A2I7KG61_9RHOB</name>
<dbReference type="GO" id="GO:0003700">
    <property type="term" value="F:DNA-binding transcription factor activity"/>
    <property type="evidence" value="ECO:0007669"/>
    <property type="project" value="TreeGrafter"/>
</dbReference>
<dbReference type="EMBL" id="CP010728">
    <property type="protein sequence ID" value="AUR01554.1"/>
    <property type="molecule type" value="Genomic_DNA"/>
</dbReference>
<evidence type="ECO:0000313" key="8">
    <source>
        <dbReference type="Proteomes" id="UP000236447"/>
    </source>
</evidence>
<dbReference type="PROSITE" id="PS51078">
    <property type="entry name" value="ICLR_ED"/>
    <property type="match status" value="1"/>
</dbReference>
<evidence type="ECO:0000313" key="7">
    <source>
        <dbReference type="EMBL" id="AUR01554.1"/>
    </source>
</evidence>
<dbReference type="Gene3D" id="1.10.10.10">
    <property type="entry name" value="Winged helix-like DNA-binding domain superfamily/Winged helix DNA-binding domain"/>
    <property type="match status" value="1"/>
</dbReference>
<evidence type="ECO:0000256" key="3">
    <source>
        <dbReference type="ARBA" id="ARBA00023163"/>
    </source>
</evidence>
<organism evidence="7 8">
    <name type="scientific">Phaeobacter inhibens</name>
    <dbReference type="NCBI Taxonomy" id="221822"/>
    <lineage>
        <taxon>Bacteria</taxon>
        <taxon>Pseudomonadati</taxon>
        <taxon>Pseudomonadota</taxon>
        <taxon>Alphaproteobacteria</taxon>
        <taxon>Rhodobacterales</taxon>
        <taxon>Roseobacteraceae</taxon>
        <taxon>Phaeobacter</taxon>
    </lineage>
</organism>
<evidence type="ECO:0000256" key="2">
    <source>
        <dbReference type="ARBA" id="ARBA00023125"/>
    </source>
</evidence>
<sequence length="269" mass="29503">MSKQDRVSDNNITGDGVKSDGKQTSYSAPALEKGLDILEALCHSSDGLSQKEIATQLGRSTSELYRMVNCLERRKYISHQGDKYAITTKLFQLSRVHPPTDRLVTAALPIMQELAHAVGYSCDLRVYNMGSQTVIASINTPSGIGFNVRTGAEIAVAPSASGRVLVGFQNAETTEMRIEESLGDLSISEVKAFRKELHEVTVKGFSAIHSRQYEGVYAISFPILDMERHAIAALTVPMVPRLDNMPAATRNDVEEKLRASATRINEMIT</sequence>
<dbReference type="SMART" id="SM00346">
    <property type="entry name" value="HTH_ICLR"/>
    <property type="match status" value="1"/>
</dbReference>
<evidence type="ECO:0000259" key="5">
    <source>
        <dbReference type="PROSITE" id="PS51077"/>
    </source>
</evidence>
<dbReference type="GO" id="GO:0045892">
    <property type="term" value="P:negative regulation of DNA-templated transcription"/>
    <property type="evidence" value="ECO:0007669"/>
    <property type="project" value="TreeGrafter"/>
</dbReference>
<evidence type="ECO:0000256" key="4">
    <source>
        <dbReference type="SAM" id="MobiDB-lite"/>
    </source>
</evidence>
<dbReference type="InterPro" id="IPR014757">
    <property type="entry name" value="Tscrpt_reg_IclR_C"/>
</dbReference>